<comment type="caution">
    <text evidence="3">The sequence shown here is derived from an EMBL/GenBank/DDBJ whole genome shotgun (WGS) entry which is preliminary data.</text>
</comment>
<dbReference type="EMBL" id="JAPEVB010000002">
    <property type="protein sequence ID" value="KAJ4393281.1"/>
    <property type="molecule type" value="Genomic_DNA"/>
</dbReference>
<evidence type="ECO:0000256" key="1">
    <source>
        <dbReference type="SAM" id="MobiDB-lite"/>
    </source>
</evidence>
<name>A0A9W9CY84_9PEZI</name>
<keyword evidence="2" id="KW-1133">Transmembrane helix</keyword>
<reference evidence="3" key="1">
    <citation type="submission" date="2022-10" db="EMBL/GenBank/DDBJ databases">
        <title>Tapping the CABI collections for fungal endophytes: first genome assemblies for Collariella, Neodidymelliopsis, Ascochyta clinopodiicola, Didymella pomorum, Didymosphaeria variabile, Neocosmospora piperis and Neocucurbitaria cava.</title>
        <authorList>
            <person name="Hill R."/>
        </authorList>
    </citation>
    <scope>NUCLEOTIDE SEQUENCE</scope>
    <source>
        <strain evidence="3">IMI 355082</strain>
    </source>
</reference>
<feature type="transmembrane region" description="Helical" evidence="2">
    <location>
        <begin position="312"/>
        <end position="329"/>
    </location>
</feature>
<keyword evidence="2" id="KW-0472">Membrane</keyword>
<feature type="region of interest" description="Disordered" evidence="1">
    <location>
        <begin position="456"/>
        <end position="488"/>
    </location>
</feature>
<feature type="compositionally biased region" description="Polar residues" evidence="1">
    <location>
        <begin position="475"/>
        <end position="488"/>
    </location>
</feature>
<proteinExistence type="predicted"/>
<dbReference type="OrthoDB" id="4582561at2759"/>
<feature type="transmembrane region" description="Helical" evidence="2">
    <location>
        <begin position="184"/>
        <end position="201"/>
    </location>
</feature>
<keyword evidence="2" id="KW-0812">Transmembrane</keyword>
<feature type="transmembrane region" description="Helical" evidence="2">
    <location>
        <begin position="400"/>
        <end position="422"/>
    </location>
</feature>
<evidence type="ECO:0000256" key="2">
    <source>
        <dbReference type="SAM" id="Phobius"/>
    </source>
</evidence>
<dbReference type="AlphaFoldDB" id="A0A9W9CY84"/>
<feature type="transmembrane region" description="Helical" evidence="2">
    <location>
        <begin position="357"/>
        <end position="380"/>
    </location>
</feature>
<gene>
    <name evidence="3" type="ORF">N0V93_002489</name>
</gene>
<evidence type="ECO:0000313" key="3">
    <source>
        <dbReference type="EMBL" id="KAJ4393281.1"/>
    </source>
</evidence>
<sequence>MSLALNASWAAPLQSQWNFTAASCVQYSAFLSFLLSGDIEKVDNFYRTVPVGTAMDFMRTMVPDDWTPQPSDKDLFLWYDAFASGNASWTDATQDSVFGITFEECGSTICPYLNWNGDADLSGIGMMITYYIAAIFSTIYYIVLTPELCAAYGRSLPWVSKTTRSRYGTCIAGFRESLQGTLDATLLFAISMLVAAVTRYVQIHLHPDKTYSLYGLMDSVFLSAFSIFPCFILQSLSHELRRRRVRLFMWLLVLIFAIVVDVEYNKYFLDVFSSEDKLEATLGTEQEFGQFVWLALCQSIPLMDSLETTLKVGHGLMVANCSWWVYYVVAGLGGRRWRPAIEAKAGKLWKWWESARLWLRVGNGLLCLAVMWTFLGLFTVYRADIAKKAAGTDNDSEWSFGQVLTLVTWIPIFVDLTVFYIYGAKEGHAGKMPSKYKVVDNTQEMIGGHVSYQPTFGDEKNAVRNDSLEQDRPDSSNFISRQDSWLED</sequence>
<keyword evidence="4" id="KW-1185">Reference proteome</keyword>
<dbReference type="Proteomes" id="UP001140453">
    <property type="component" value="Unassembled WGS sequence"/>
</dbReference>
<feature type="transmembrane region" description="Helical" evidence="2">
    <location>
        <begin position="121"/>
        <end position="144"/>
    </location>
</feature>
<feature type="transmembrane region" description="Helical" evidence="2">
    <location>
        <begin position="213"/>
        <end position="233"/>
    </location>
</feature>
<feature type="transmembrane region" description="Helical" evidence="2">
    <location>
        <begin position="245"/>
        <end position="264"/>
    </location>
</feature>
<protein>
    <submittedName>
        <fullName evidence="3">Uncharacterized protein</fullName>
    </submittedName>
</protein>
<accession>A0A9W9CY84</accession>
<organism evidence="3 4">
    <name type="scientific">Gnomoniopsis smithogilvyi</name>
    <dbReference type="NCBI Taxonomy" id="1191159"/>
    <lineage>
        <taxon>Eukaryota</taxon>
        <taxon>Fungi</taxon>
        <taxon>Dikarya</taxon>
        <taxon>Ascomycota</taxon>
        <taxon>Pezizomycotina</taxon>
        <taxon>Sordariomycetes</taxon>
        <taxon>Sordariomycetidae</taxon>
        <taxon>Diaporthales</taxon>
        <taxon>Gnomoniaceae</taxon>
        <taxon>Gnomoniopsis</taxon>
    </lineage>
</organism>
<feature type="compositionally biased region" description="Basic and acidic residues" evidence="1">
    <location>
        <begin position="457"/>
        <end position="474"/>
    </location>
</feature>
<evidence type="ECO:0000313" key="4">
    <source>
        <dbReference type="Proteomes" id="UP001140453"/>
    </source>
</evidence>